<feature type="signal peptide" evidence="1">
    <location>
        <begin position="1"/>
        <end position="26"/>
    </location>
</feature>
<sequence>MKLIALMLLVVAISDFQLEVLTSVKGMPHDVQKRQASKCEEEEVDLCLPVCTRCPTTPSTTPNTEGKKKKKMKASMMSIAAFLARDHLFAAPFIPVRNNWQGVPIRSSKDVCCGV</sequence>
<proteinExistence type="predicted"/>
<dbReference type="EMBL" id="CAJPEX010005769">
    <property type="protein sequence ID" value="CAG0923785.1"/>
    <property type="molecule type" value="Genomic_DNA"/>
</dbReference>
<keyword evidence="1" id="KW-0732">Signal</keyword>
<evidence type="ECO:0000256" key="1">
    <source>
        <dbReference type="SAM" id="SignalP"/>
    </source>
</evidence>
<dbReference type="EMBL" id="OA887806">
    <property type="protein sequence ID" value="CAD7283633.1"/>
    <property type="molecule type" value="Genomic_DNA"/>
</dbReference>
<organism evidence="2">
    <name type="scientific">Notodromas monacha</name>
    <dbReference type="NCBI Taxonomy" id="399045"/>
    <lineage>
        <taxon>Eukaryota</taxon>
        <taxon>Metazoa</taxon>
        <taxon>Ecdysozoa</taxon>
        <taxon>Arthropoda</taxon>
        <taxon>Crustacea</taxon>
        <taxon>Oligostraca</taxon>
        <taxon>Ostracoda</taxon>
        <taxon>Podocopa</taxon>
        <taxon>Podocopida</taxon>
        <taxon>Cypridocopina</taxon>
        <taxon>Cypridoidea</taxon>
        <taxon>Cyprididae</taxon>
        <taxon>Notodromas</taxon>
    </lineage>
</organism>
<evidence type="ECO:0000313" key="2">
    <source>
        <dbReference type="EMBL" id="CAD7283633.1"/>
    </source>
</evidence>
<name>A0A7R9GJL0_9CRUS</name>
<gene>
    <name evidence="2" type="ORF">NMOB1V02_LOCUS11246</name>
</gene>
<dbReference type="AlphaFoldDB" id="A0A7R9GJL0"/>
<feature type="chain" id="PRO_5036403346" evidence="1">
    <location>
        <begin position="27"/>
        <end position="115"/>
    </location>
</feature>
<reference evidence="2" key="1">
    <citation type="submission" date="2020-11" db="EMBL/GenBank/DDBJ databases">
        <authorList>
            <person name="Tran Van P."/>
        </authorList>
    </citation>
    <scope>NUCLEOTIDE SEQUENCE</scope>
</reference>
<keyword evidence="3" id="KW-1185">Reference proteome</keyword>
<evidence type="ECO:0000313" key="3">
    <source>
        <dbReference type="Proteomes" id="UP000678499"/>
    </source>
</evidence>
<accession>A0A7R9GJL0</accession>
<dbReference type="Proteomes" id="UP000678499">
    <property type="component" value="Unassembled WGS sequence"/>
</dbReference>
<protein>
    <submittedName>
        <fullName evidence="2">Uncharacterized protein</fullName>
    </submittedName>
</protein>